<sequence>MNVVIAGGHGRIALRLSRLLAARGDTVLGVIRDPAHAGDVRAAGAGPVVCDLESAVAGAVADVVTGADAVVFAAGAGPGSGTARKDTVDRAASVLLADAAERAGVRGFVQISAMGAGAPPAPGRDEVWAAYIRAKGEAEDDLRSRDALDWLILRPGRLTDDPGTGLVALAGPPLGRGAVTRDDVAATVVALLDAPAVRHRTLDLLNGDTPIRDAVARLGQGGSGGSGADQVS</sequence>
<proteinExistence type="predicted"/>
<dbReference type="Pfam" id="PF13460">
    <property type="entry name" value="NAD_binding_10"/>
    <property type="match status" value="1"/>
</dbReference>
<dbReference type="PANTHER" id="PTHR15020:SF50">
    <property type="entry name" value="UPF0659 PROTEIN YMR090W"/>
    <property type="match status" value="1"/>
</dbReference>
<keyword evidence="3" id="KW-1185">Reference proteome</keyword>
<dbReference type="RefSeq" id="WP_231331237.1">
    <property type="nucleotide sequence ID" value="NZ_CP059572.1"/>
</dbReference>
<name>A0ABX8R5P4_9ACTN</name>
<evidence type="ECO:0000313" key="3">
    <source>
        <dbReference type="Proteomes" id="UP001049518"/>
    </source>
</evidence>
<feature type="domain" description="NAD(P)-binding" evidence="1">
    <location>
        <begin position="7"/>
        <end position="195"/>
    </location>
</feature>
<evidence type="ECO:0000259" key="1">
    <source>
        <dbReference type="Pfam" id="PF13460"/>
    </source>
</evidence>
<dbReference type="InterPro" id="IPR036291">
    <property type="entry name" value="NAD(P)-bd_dom_sf"/>
</dbReference>
<dbReference type="EMBL" id="CP059572">
    <property type="protein sequence ID" value="QXJ25282.1"/>
    <property type="molecule type" value="Genomic_DNA"/>
</dbReference>
<reference evidence="2" key="1">
    <citation type="submission" date="2020-07" db="EMBL/GenBank/DDBJ databases">
        <authorList>
            <person name="Tarantini F.S."/>
            <person name="Hong K.W."/>
            <person name="Chan K.G."/>
        </authorList>
    </citation>
    <scope>NUCLEOTIDE SEQUENCE</scope>
    <source>
        <strain evidence="2">32-07</strain>
    </source>
</reference>
<protein>
    <submittedName>
        <fullName evidence="2">SDR family oxidoreductase</fullName>
    </submittedName>
</protein>
<dbReference type="InterPro" id="IPR016040">
    <property type="entry name" value="NAD(P)-bd_dom"/>
</dbReference>
<accession>A0ABX8R5P4</accession>
<evidence type="ECO:0000313" key="2">
    <source>
        <dbReference type="EMBL" id="QXJ25282.1"/>
    </source>
</evidence>
<dbReference type="CDD" id="cd05243">
    <property type="entry name" value="SDR_a5"/>
    <property type="match status" value="1"/>
</dbReference>
<dbReference type="Gene3D" id="3.40.50.720">
    <property type="entry name" value="NAD(P)-binding Rossmann-like Domain"/>
    <property type="match status" value="1"/>
</dbReference>
<organism evidence="2 3">
    <name type="scientific">Actinomadura graeca</name>
    <dbReference type="NCBI Taxonomy" id="2750812"/>
    <lineage>
        <taxon>Bacteria</taxon>
        <taxon>Bacillati</taxon>
        <taxon>Actinomycetota</taxon>
        <taxon>Actinomycetes</taxon>
        <taxon>Streptosporangiales</taxon>
        <taxon>Thermomonosporaceae</taxon>
        <taxon>Actinomadura</taxon>
    </lineage>
</organism>
<gene>
    <name evidence="2" type="ORF">AGRA3207_006756</name>
</gene>
<dbReference type="SUPFAM" id="SSF51735">
    <property type="entry name" value="NAD(P)-binding Rossmann-fold domains"/>
    <property type="match status" value="1"/>
</dbReference>
<dbReference type="Proteomes" id="UP001049518">
    <property type="component" value="Chromosome"/>
</dbReference>
<dbReference type="PANTHER" id="PTHR15020">
    <property type="entry name" value="FLAVIN REDUCTASE-RELATED"/>
    <property type="match status" value="1"/>
</dbReference>